<keyword evidence="7" id="KW-1185">Reference proteome</keyword>
<feature type="non-terminal residue" evidence="6">
    <location>
        <position position="1"/>
    </location>
</feature>
<evidence type="ECO:0000256" key="2">
    <source>
        <dbReference type="ARBA" id="ARBA00022692"/>
    </source>
</evidence>
<evidence type="ECO:0000256" key="3">
    <source>
        <dbReference type="ARBA" id="ARBA00022989"/>
    </source>
</evidence>
<organism evidence="6 7">
    <name type="scientific">Eragrostis curvula</name>
    <name type="common">weeping love grass</name>
    <dbReference type="NCBI Taxonomy" id="38414"/>
    <lineage>
        <taxon>Eukaryota</taxon>
        <taxon>Viridiplantae</taxon>
        <taxon>Streptophyta</taxon>
        <taxon>Embryophyta</taxon>
        <taxon>Tracheophyta</taxon>
        <taxon>Spermatophyta</taxon>
        <taxon>Magnoliopsida</taxon>
        <taxon>Liliopsida</taxon>
        <taxon>Poales</taxon>
        <taxon>Poaceae</taxon>
        <taxon>PACMAD clade</taxon>
        <taxon>Chloridoideae</taxon>
        <taxon>Eragrostideae</taxon>
        <taxon>Eragrostidinae</taxon>
        <taxon>Eragrostis</taxon>
    </lineage>
</organism>
<comment type="caution">
    <text evidence="6">The sequence shown here is derived from an EMBL/GenBank/DDBJ whole genome shotgun (WGS) entry which is preliminary data.</text>
</comment>
<sequence>MALFSSRLNKTGARPGNPRCSSSPPPLPLSELSHRPALRRRAPPPRSRLCSSNPPPQRFPVEQSHGWPEARPDPPLATMRCDAAEAKGALERIWDLHDRLSDAILTASRAHLLLPPPPPPTPSAGAHCGFATSWVAAAGSGSGSGAGDAAATVVAAAPLRHTAPAGRRSQGPRVCRHRYAGVETGDQLVGRWPVPLSAIGLRLLVISSSGRKELRLLLMTKGVYNRLTWWEQIDNGQQLTRNRKFLTVVLVVL</sequence>
<dbReference type="AlphaFoldDB" id="A0A5J9T5H7"/>
<keyword evidence="4" id="KW-0472">Membrane</keyword>
<accession>A0A5J9T5H7</accession>
<reference evidence="6 7" key="1">
    <citation type="journal article" date="2019" name="Sci. Rep.">
        <title>A high-quality genome of Eragrostis curvula grass provides insights into Poaceae evolution and supports new strategies to enhance forage quality.</title>
        <authorList>
            <person name="Carballo J."/>
            <person name="Santos B.A.C.M."/>
            <person name="Zappacosta D."/>
            <person name="Garbus I."/>
            <person name="Selva J.P."/>
            <person name="Gallo C.A."/>
            <person name="Diaz A."/>
            <person name="Albertini E."/>
            <person name="Caccamo M."/>
            <person name="Echenique V."/>
        </authorList>
    </citation>
    <scope>NUCLEOTIDE SEQUENCE [LARGE SCALE GENOMIC DNA]</scope>
    <source>
        <strain evidence="7">cv. Victoria</strain>
        <tissue evidence="6">Leaf</tissue>
    </source>
</reference>
<evidence type="ECO:0000256" key="1">
    <source>
        <dbReference type="ARBA" id="ARBA00004141"/>
    </source>
</evidence>
<dbReference type="OrthoDB" id="1932233at2759"/>
<keyword evidence="2" id="KW-0812">Transmembrane</keyword>
<protein>
    <submittedName>
        <fullName evidence="6">Uncharacterized protein</fullName>
    </submittedName>
</protein>
<evidence type="ECO:0000256" key="4">
    <source>
        <dbReference type="ARBA" id="ARBA00023136"/>
    </source>
</evidence>
<dbReference type="EMBL" id="RWGY01000051">
    <property type="protein sequence ID" value="TVU06699.1"/>
    <property type="molecule type" value="Genomic_DNA"/>
</dbReference>
<dbReference type="Gramene" id="TVU06699">
    <property type="protein sequence ID" value="TVU06699"/>
    <property type="gene ID" value="EJB05_49924"/>
</dbReference>
<keyword evidence="3" id="KW-1133">Transmembrane helix</keyword>
<dbReference type="Proteomes" id="UP000324897">
    <property type="component" value="Unassembled WGS sequence"/>
</dbReference>
<proteinExistence type="predicted"/>
<comment type="subcellular location">
    <subcellularLocation>
        <location evidence="1">Membrane</location>
        <topology evidence="1">Multi-pass membrane protein</topology>
    </subcellularLocation>
</comment>
<dbReference type="InterPro" id="IPR007203">
    <property type="entry name" value="ORMDL"/>
</dbReference>
<evidence type="ECO:0000256" key="5">
    <source>
        <dbReference type="SAM" id="MobiDB-lite"/>
    </source>
</evidence>
<evidence type="ECO:0000313" key="6">
    <source>
        <dbReference type="EMBL" id="TVU06699.1"/>
    </source>
</evidence>
<name>A0A5J9T5H7_9POAL</name>
<evidence type="ECO:0000313" key="7">
    <source>
        <dbReference type="Proteomes" id="UP000324897"/>
    </source>
</evidence>
<dbReference type="GO" id="GO:0005789">
    <property type="term" value="C:endoplasmic reticulum membrane"/>
    <property type="evidence" value="ECO:0007669"/>
    <property type="project" value="InterPro"/>
</dbReference>
<gene>
    <name evidence="6" type="ORF">EJB05_49924</name>
</gene>
<dbReference type="Pfam" id="PF04061">
    <property type="entry name" value="ORMDL"/>
    <property type="match status" value="1"/>
</dbReference>
<feature type="region of interest" description="Disordered" evidence="5">
    <location>
        <begin position="1"/>
        <end position="77"/>
    </location>
</feature>